<accession>A0AAD8E9S9</accession>
<feature type="non-terminal residue" evidence="1">
    <location>
        <position position="1"/>
    </location>
</feature>
<dbReference type="AlphaFoldDB" id="A0AAD8E9S9"/>
<feature type="non-terminal residue" evidence="1">
    <location>
        <position position="69"/>
    </location>
</feature>
<dbReference type="Proteomes" id="UP001233999">
    <property type="component" value="Unassembled WGS sequence"/>
</dbReference>
<name>A0AAD8E9S9_DIPPU</name>
<reference evidence="1" key="1">
    <citation type="journal article" date="2023" name="IScience">
        <title>Live-bearing cockroach genome reveals convergent evolutionary mechanisms linked to viviparity in insects and beyond.</title>
        <authorList>
            <person name="Fouks B."/>
            <person name="Harrison M.C."/>
            <person name="Mikhailova A.A."/>
            <person name="Marchal E."/>
            <person name="English S."/>
            <person name="Carruthers M."/>
            <person name="Jennings E.C."/>
            <person name="Chiamaka E.L."/>
            <person name="Frigard R.A."/>
            <person name="Pippel M."/>
            <person name="Attardo G.M."/>
            <person name="Benoit J.B."/>
            <person name="Bornberg-Bauer E."/>
            <person name="Tobe S.S."/>
        </authorList>
    </citation>
    <scope>NUCLEOTIDE SEQUENCE</scope>
    <source>
        <strain evidence="1">Stay&amp;Tobe</strain>
    </source>
</reference>
<evidence type="ECO:0000313" key="2">
    <source>
        <dbReference type="Proteomes" id="UP001233999"/>
    </source>
</evidence>
<gene>
    <name evidence="1" type="ORF">L9F63_003725</name>
</gene>
<dbReference type="EMBL" id="JASPKZ010007834">
    <property type="protein sequence ID" value="KAJ9581937.1"/>
    <property type="molecule type" value="Genomic_DNA"/>
</dbReference>
<reference evidence="1" key="2">
    <citation type="submission" date="2023-05" db="EMBL/GenBank/DDBJ databases">
        <authorList>
            <person name="Fouks B."/>
        </authorList>
    </citation>
    <scope>NUCLEOTIDE SEQUENCE</scope>
    <source>
        <strain evidence="1">Stay&amp;Tobe</strain>
        <tissue evidence="1">Testes</tissue>
    </source>
</reference>
<evidence type="ECO:0000313" key="1">
    <source>
        <dbReference type="EMBL" id="KAJ9581937.1"/>
    </source>
</evidence>
<comment type="caution">
    <text evidence="1">The sequence shown here is derived from an EMBL/GenBank/DDBJ whole genome shotgun (WGS) entry which is preliminary data.</text>
</comment>
<organism evidence="1 2">
    <name type="scientific">Diploptera punctata</name>
    <name type="common">Pacific beetle cockroach</name>
    <dbReference type="NCBI Taxonomy" id="6984"/>
    <lineage>
        <taxon>Eukaryota</taxon>
        <taxon>Metazoa</taxon>
        <taxon>Ecdysozoa</taxon>
        <taxon>Arthropoda</taxon>
        <taxon>Hexapoda</taxon>
        <taxon>Insecta</taxon>
        <taxon>Pterygota</taxon>
        <taxon>Neoptera</taxon>
        <taxon>Polyneoptera</taxon>
        <taxon>Dictyoptera</taxon>
        <taxon>Blattodea</taxon>
        <taxon>Blaberoidea</taxon>
        <taxon>Blaberidae</taxon>
        <taxon>Diplopterinae</taxon>
        <taxon>Diploptera</taxon>
    </lineage>
</organism>
<protein>
    <submittedName>
        <fullName evidence="1">Uncharacterized protein</fullName>
    </submittedName>
</protein>
<keyword evidence="2" id="KW-1185">Reference proteome</keyword>
<proteinExistence type="predicted"/>
<sequence>EVTSKVCLRAGDCMKLLLLEDGADIDIQFMRIEPGSREWKVILKKESNMEKQYKLTQISHDVRGLESVQ</sequence>